<evidence type="ECO:0000313" key="3">
    <source>
        <dbReference type="Proteomes" id="UP000309061"/>
    </source>
</evidence>
<evidence type="ECO:0000313" key="2">
    <source>
        <dbReference type="EMBL" id="QGM45775.1"/>
    </source>
</evidence>
<sequence>MRQENRTAPFGPEKMLTGVAAIMSAALALRPGAFPYDEAAMGALLVGLAAISSAAFNDIVKIEAARGHSLRLRDIPDILDDSAPILVFPVATAIGVYCAGKLGVAWPTIINWTMASSVGFVFALGFFSRYAVDGDIGRALARAASWTTLGGALYGAKLLS</sequence>
<feature type="transmembrane region" description="Helical" evidence="1">
    <location>
        <begin position="78"/>
        <end position="97"/>
    </location>
</feature>
<reference evidence="2 3" key="1">
    <citation type="submission" date="2019-11" db="EMBL/GenBank/DDBJ databases">
        <title>The genome sequence of Methylocystis heyeri.</title>
        <authorList>
            <person name="Oshkin I.Y."/>
            <person name="Miroshnikov K."/>
            <person name="Dedysh S.N."/>
        </authorList>
    </citation>
    <scope>NUCLEOTIDE SEQUENCE [LARGE SCALE GENOMIC DNA]</scope>
    <source>
        <strain evidence="2 3">H2</strain>
    </source>
</reference>
<organism evidence="2 3">
    <name type="scientific">Methylocystis heyeri</name>
    <dbReference type="NCBI Taxonomy" id="391905"/>
    <lineage>
        <taxon>Bacteria</taxon>
        <taxon>Pseudomonadati</taxon>
        <taxon>Pseudomonadota</taxon>
        <taxon>Alphaproteobacteria</taxon>
        <taxon>Hyphomicrobiales</taxon>
        <taxon>Methylocystaceae</taxon>
        <taxon>Methylocystis</taxon>
    </lineage>
</organism>
<gene>
    <name evidence="2" type="ORF">H2LOC_008705</name>
</gene>
<dbReference type="Proteomes" id="UP000309061">
    <property type="component" value="Chromosome"/>
</dbReference>
<accession>A0A6B8KFL8</accession>
<keyword evidence="1" id="KW-1133">Transmembrane helix</keyword>
<protein>
    <submittedName>
        <fullName evidence="2">Uncharacterized protein</fullName>
    </submittedName>
</protein>
<proteinExistence type="predicted"/>
<evidence type="ECO:0000256" key="1">
    <source>
        <dbReference type="SAM" id="Phobius"/>
    </source>
</evidence>
<keyword evidence="3" id="KW-1185">Reference proteome</keyword>
<feature type="transmembrane region" description="Helical" evidence="1">
    <location>
        <begin position="15"/>
        <end position="33"/>
    </location>
</feature>
<name>A0A6B8KFL8_9HYPH</name>
<feature type="transmembrane region" description="Helical" evidence="1">
    <location>
        <begin position="39"/>
        <end position="57"/>
    </location>
</feature>
<dbReference type="EMBL" id="CP046052">
    <property type="protein sequence ID" value="QGM45775.1"/>
    <property type="molecule type" value="Genomic_DNA"/>
</dbReference>
<dbReference type="RefSeq" id="WP_136496046.1">
    <property type="nucleotide sequence ID" value="NZ_CP046052.1"/>
</dbReference>
<dbReference type="AlphaFoldDB" id="A0A6B8KFL8"/>
<feature type="transmembrane region" description="Helical" evidence="1">
    <location>
        <begin position="109"/>
        <end position="127"/>
    </location>
</feature>
<keyword evidence="1" id="KW-0812">Transmembrane</keyword>
<dbReference type="KEGG" id="mhey:H2LOC_008705"/>
<keyword evidence="1" id="KW-0472">Membrane</keyword>